<dbReference type="AlphaFoldDB" id="A0A101PA69"/>
<protein>
    <submittedName>
        <fullName evidence="2">Uncharacterized protein</fullName>
    </submittedName>
</protein>
<comment type="caution">
    <text evidence="2">The sequence shown here is derived from an EMBL/GenBank/DDBJ whole genome shotgun (WGS) entry which is preliminary data.</text>
</comment>
<dbReference type="OrthoDB" id="4324684at2"/>
<evidence type="ECO:0000256" key="1">
    <source>
        <dbReference type="SAM" id="MobiDB-lite"/>
    </source>
</evidence>
<gene>
    <name evidence="2" type="ORF">AQI95_10025</name>
</gene>
<sequence>MITKVSHQISDRGPADFILALWVSRDLHAPIPAPRTPESSSRANRPTSRTTRPATRRAPRRAPRAAQPTAHAPEDVVTTQFPELMGLRTGPVRTHRRKVPLNRLTAVRA</sequence>
<dbReference type="EMBL" id="LMWN01000011">
    <property type="protein sequence ID" value="KUN07726.1"/>
    <property type="molecule type" value="Genomic_DNA"/>
</dbReference>
<organism evidence="2 3">
    <name type="scientific">Streptomyces yokosukanensis</name>
    <dbReference type="NCBI Taxonomy" id="67386"/>
    <lineage>
        <taxon>Bacteria</taxon>
        <taxon>Bacillati</taxon>
        <taxon>Actinomycetota</taxon>
        <taxon>Actinomycetes</taxon>
        <taxon>Kitasatosporales</taxon>
        <taxon>Streptomycetaceae</taxon>
        <taxon>Streptomyces</taxon>
    </lineage>
</organism>
<accession>A0A101PA69</accession>
<dbReference type="Proteomes" id="UP000053127">
    <property type="component" value="Unassembled WGS sequence"/>
</dbReference>
<reference evidence="2 3" key="1">
    <citation type="submission" date="2015-10" db="EMBL/GenBank/DDBJ databases">
        <title>Draft genome sequence of Streptomyces yokosukanensis DSM 40224, type strain for the species Streptomyces yokosukanensis.</title>
        <authorList>
            <person name="Ruckert C."/>
            <person name="Winkler A."/>
            <person name="Kalinowski J."/>
            <person name="Kampfer P."/>
            <person name="Glaeser S."/>
        </authorList>
    </citation>
    <scope>NUCLEOTIDE SEQUENCE [LARGE SCALE GENOMIC DNA]</scope>
    <source>
        <strain evidence="2 3">DSM 40224</strain>
    </source>
</reference>
<feature type="compositionally biased region" description="Basic residues" evidence="1">
    <location>
        <begin position="54"/>
        <end position="63"/>
    </location>
</feature>
<keyword evidence="3" id="KW-1185">Reference proteome</keyword>
<feature type="region of interest" description="Disordered" evidence="1">
    <location>
        <begin position="29"/>
        <end position="109"/>
    </location>
</feature>
<proteinExistence type="predicted"/>
<feature type="compositionally biased region" description="Low complexity" evidence="1">
    <location>
        <begin position="39"/>
        <end position="53"/>
    </location>
</feature>
<dbReference type="STRING" id="67386.AQI95_10025"/>
<evidence type="ECO:0000313" key="2">
    <source>
        <dbReference type="EMBL" id="KUN07726.1"/>
    </source>
</evidence>
<name>A0A101PA69_9ACTN</name>
<dbReference type="RefSeq" id="WP_067120566.1">
    <property type="nucleotide sequence ID" value="NZ_JBFACD010000039.1"/>
</dbReference>
<evidence type="ECO:0000313" key="3">
    <source>
        <dbReference type="Proteomes" id="UP000053127"/>
    </source>
</evidence>